<dbReference type="Pfam" id="PF21138">
    <property type="entry name" value="SMUBP-2_HCS1_1B"/>
    <property type="match status" value="1"/>
</dbReference>
<evidence type="ECO:0000256" key="4">
    <source>
        <dbReference type="ARBA" id="ARBA00012551"/>
    </source>
</evidence>
<evidence type="ECO:0000256" key="1">
    <source>
        <dbReference type="ARBA" id="ARBA00004123"/>
    </source>
</evidence>
<evidence type="ECO:0000256" key="2">
    <source>
        <dbReference type="ARBA" id="ARBA00004496"/>
    </source>
</evidence>
<dbReference type="Gene3D" id="3.40.50.300">
    <property type="entry name" value="P-loop containing nucleotide triphosphate hydrolases"/>
    <property type="match status" value="2"/>
</dbReference>
<evidence type="ECO:0000256" key="3">
    <source>
        <dbReference type="ARBA" id="ARBA00007913"/>
    </source>
</evidence>
<evidence type="ECO:0000259" key="13">
    <source>
        <dbReference type="SMART" id="SM00382"/>
    </source>
</evidence>
<keyword evidence="10" id="KW-0539">Nucleus</keyword>
<dbReference type="GO" id="GO:0016787">
    <property type="term" value="F:hydrolase activity"/>
    <property type="evidence" value="ECO:0007669"/>
    <property type="project" value="UniProtKB-KW"/>
</dbReference>
<keyword evidence="16" id="KW-1185">Reference proteome</keyword>
<dbReference type="GO" id="GO:0043139">
    <property type="term" value="F:5'-3' DNA helicase activity"/>
    <property type="evidence" value="ECO:0007669"/>
    <property type="project" value="TreeGrafter"/>
</dbReference>
<dbReference type="SMART" id="SM00487">
    <property type="entry name" value="DEXDc"/>
    <property type="match status" value="1"/>
</dbReference>
<dbReference type="InterPro" id="IPR014001">
    <property type="entry name" value="Helicase_ATP-bd"/>
</dbReference>
<dbReference type="Gene3D" id="2.40.30.270">
    <property type="match status" value="1"/>
</dbReference>
<feature type="compositionally biased region" description="Basic and acidic residues" evidence="12">
    <location>
        <begin position="103"/>
        <end position="118"/>
    </location>
</feature>
<dbReference type="PANTHER" id="PTHR43788">
    <property type="entry name" value="DNA2/NAM7 HELICASE FAMILY MEMBER"/>
    <property type="match status" value="1"/>
</dbReference>
<sequence>MVKALEAEQGEEVAELSAAQARLSARALEARGVCLASLVAAESRTGMGGHTVVTLRATNANVPDLPPHSFTPGDVVTLVRASKGGASASASAASRKGGKSSKSKADRSGSESDRGGDGVRRVTGVVVRVADDALVVALKSFEGASASEDEAAEVLRGVVRLDKLANTVSFKRMFIALNRLSDPTRRSGPECGQAVIGVAFEGRKPCWSPSREAAIASCGELPWVNATLNASQQEAVALALASQDVFLVHGPPGTGKTTTLVEIVHQILLRAPETRILATAPSNVAVDNLALGLIASGVDVVRVGHPARLLPQVLNHCLDAKAAASDGAALVADIRAEMDANLRAVSKTRNRGEARKLYSENRALRKEAREREGRVVDYVVGRAQVVLATSQGADSRTLRSRHFDVVIIDEAAQALEASCWIPLLKGKRAILAGDHKQLPPTIKSSRKEVQARLETTLFDRLMAMHDGTAGHMLKVQYRMHAAVCEWASAAMYGGELEAHESVAAAVLADLPGVAETETTLAPAVVVDSTGCDMWEVADDDSGSKYNPGEAQAVAGMVDELLDAGLSPDTVGIITPYNAQVGHLRSVLADDRYTGVHIGTVDSFQGMEKEAIVLSLVRSNDNGELGFLAEQRRLNVAVTRARKLVVVVCDVETVSKDPFIECLVNHLMDVGEYRSAAEFE</sequence>
<dbReference type="Pfam" id="PF13086">
    <property type="entry name" value="AAA_11"/>
    <property type="match status" value="1"/>
</dbReference>
<evidence type="ECO:0000256" key="11">
    <source>
        <dbReference type="ARBA" id="ARBA00048432"/>
    </source>
</evidence>
<accession>A0A0L0D604</accession>
<evidence type="ECO:0000256" key="9">
    <source>
        <dbReference type="ARBA" id="ARBA00022840"/>
    </source>
</evidence>
<keyword evidence="9" id="KW-0067">ATP-binding</keyword>
<keyword evidence="5" id="KW-0963">Cytoplasm</keyword>
<dbReference type="InterPro" id="IPR003593">
    <property type="entry name" value="AAA+_ATPase"/>
</dbReference>
<dbReference type="InterPro" id="IPR004483">
    <property type="entry name" value="SMUBP-2/Hcs1-like"/>
</dbReference>
<evidence type="ECO:0000256" key="8">
    <source>
        <dbReference type="ARBA" id="ARBA00022806"/>
    </source>
</evidence>
<feature type="domain" description="AAA+ ATPase" evidence="13">
    <location>
        <begin position="242"/>
        <end position="468"/>
    </location>
</feature>
<dbReference type="InterPro" id="IPR041677">
    <property type="entry name" value="DNA2/NAM7_AAA_11"/>
</dbReference>
<keyword evidence="7" id="KW-0378">Hydrolase</keyword>
<dbReference type="GO" id="GO:0003677">
    <property type="term" value="F:DNA binding"/>
    <property type="evidence" value="ECO:0007669"/>
    <property type="project" value="UniProtKB-KW"/>
</dbReference>
<evidence type="ECO:0000256" key="6">
    <source>
        <dbReference type="ARBA" id="ARBA00022741"/>
    </source>
</evidence>
<feature type="region of interest" description="Disordered" evidence="12">
    <location>
        <begin position="87"/>
        <end position="118"/>
    </location>
</feature>
<dbReference type="SUPFAM" id="SSF52540">
    <property type="entry name" value="P-loop containing nucleoside triphosphate hydrolases"/>
    <property type="match status" value="1"/>
</dbReference>
<dbReference type="PANTHER" id="PTHR43788:SF8">
    <property type="entry name" value="DNA-BINDING PROTEIN SMUBP-2"/>
    <property type="match status" value="1"/>
</dbReference>
<keyword evidence="15" id="KW-0238">DNA-binding</keyword>
<gene>
    <name evidence="15" type="ORF">AMSG_04046</name>
</gene>
<reference evidence="15 16" key="1">
    <citation type="submission" date="2010-05" db="EMBL/GenBank/DDBJ databases">
        <title>The Genome Sequence of Thecamonas trahens ATCC 50062.</title>
        <authorList>
            <consortium name="The Broad Institute Genome Sequencing Platform"/>
            <person name="Russ C."/>
            <person name="Cuomo C."/>
            <person name="Shea T."/>
            <person name="Young S.K."/>
            <person name="Zeng Q."/>
            <person name="Koehrsen M."/>
            <person name="Haas B."/>
            <person name="Borodovsky M."/>
            <person name="Guigo R."/>
            <person name="Alvarado L."/>
            <person name="Berlin A."/>
            <person name="Bochicchio J."/>
            <person name="Borenstein D."/>
            <person name="Chapman S."/>
            <person name="Chen Z."/>
            <person name="Freedman E."/>
            <person name="Gellesch M."/>
            <person name="Goldberg J."/>
            <person name="Griggs A."/>
            <person name="Gujja S."/>
            <person name="Heilman E."/>
            <person name="Heiman D."/>
            <person name="Hepburn T."/>
            <person name="Howarth C."/>
            <person name="Jen D."/>
            <person name="Larson L."/>
            <person name="Mehta T."/>
            <person name="Park D."/>
            <person name="Pearson M."/>
            <person name="Roberts A."/>
            <person name="Saif S."/>
            <person name="Shenoy N."/>
            <person name="Sisk P."/>
            <person name="Stolte C."/>
            <person name="Sykes S."/>
            <person name="Thomson T."/>
            <person name="Walk T."/>
            <person name="White J."/>
            <person name="Yandava C."/>
            <person name="Burger G."/>
            <person name="Gray M.W."/>
            <person name="Holland P.W.H."/>
            <person name="King N."/>
            <person name="Lang F.B.F."/>
            <person name="Roger A.J."/>
            <person name="Ruiz-Trillo I."/>
            <person name="Lander E."/>
            <person name="Nusbaum C."/>
        </authorList>
    </citation>
    <scope>NUCLEOTIDE SEQUENCE [LARGE SCALE GENOMIC DNA]</scope>
    <source>
        <strain evidence="15 16">ATCC 50062</strain>
    </source>
</reference>
<dbReference type="GO" id="GO:0005634">
    <property type="term" value="C:nucleus"/>
    <property type="evidence" value="ECO:0007669"/>
    <property type="project" value="UniProtKB-SubCell"/>
</dbReference>
<dbReference type="STRING" id="461836.A0A0L0D604"/>
<organism evidence="15 16">
    <name type="scientific">Thecamonas trahens ATCC 50062</name>
    <dbReference type="NCBI Taxonomy" id="461836"/>
    <lineage>
        <taxon>Eukaryota</taxon>
        <taxon>Apusozoa</taxon>
        <taxon>Apusomonadida</taxon>
        <taxon>Apusomonadidae</taxon>
        <taxon>Thecamonas</taxon>
    </lineage>
</organism>
<dbReference type="InterPro" id="IPR048761">
    <property type="entry name" value="SMUBP-2_HCS1_1B"/>
</dbReference>
<evidence type="ECO:0000313" key="16">
    <source>
        <dbReference type="Proteomes" id="UP000054408"/>
    </source>
</evidence>
<dbReference type="Pfam" id="PF13087">
    <property type="entry name" value="AAA_12"/>
    <property type="match status" value="1"/>
</dbReference>
<dbReference type="EC" id="3.6.4.12" evidence="4"/>
<dbReference type="OMA" id="TIIHGPP"/>
<dbReference type="SMART" id="SM00382">
    <property type="entry name" value="AAA"/>
    <property type="match status" value="1"/>
</dbReference>
<dbReference type="AlphaFoldDB" id="A0A0L0D604"/>
<feature type="domain" description="Helicase ATP-binding" evidence="14">
    <location>
        <begin position="224"/>
        <end position="478"/>
    </location>
</feature>
<dbReference type="eggNOG" id="KOG1803">
    <property type="taxonomic scope" value="Eukaryota"/>
</dbReference>
<dbReference type="EMBL" id="GL349448">
    <property type="protein sequence ID" value="KNC47817.1"/>
    <property type="molecule type" value="Genomic_DNA"/>
</dbReference>
<evidence type="ECO:0000256" key="5">
    <source>
        <dbReference type="ARBA" id="ARBA00022490"/>
    </source>
</evidence>
<comment type="subcellular location">
    <subcellularLocation>
        <location evidence="2">Cytoplasm</location>
    </subcellularLocation>
    <subcellularLocation>
        <location evidence="1">Nucleus</location>
    </subcellularLocation>
</comment>
<keyword evidence="8" id="KW-0347">Helicase</keyword>
<name>A0A0L0D604_THETB</name>
<evidence type="ECO:0000256" key="12">
    <source>
        <dbReference type="SAM" id="MobiDB-lite"/>
    </source>
</evidence>
<dbReference type="OrthoDB" id="6513042at2759"/>
<comment type="similarity">
    <text evidence="3">Belongs to the DNA2/NAM7 helicase family.</text>
</comment>
<dbReference type="InterPro" id="IPR047187">
    <property type="entry name" value="SF1_C_Upf1"/>
</dbReference>
<protein>
    <recommendedName>
        <fullName evidence="4">DNA helicase</fullName>
        <ecNumber evidence="4">3.6.4.12</ecNumber>
    </recommendedName>
</protein>
<dbReference type="GeneID" id="25563610"/>
<dbReference type="CDD" id="cd18044">
    <property type="entry name" value="DEXXQc_SMUBP2"/>
    <property type="match status" value="1"/>
</dbReference>
<comment type="catalytic activity">
    <reaction evidence="11">
        <text>ATP + H2O = ADP + phosphate + H(+)</text>
        <dbReference type="Rhea" id="RHEA:13065"/>
        <dbReference type="ChEBI" id="CHEBI:15377"/>
        <dbReference type="ChEBI" id="CHEBI:15378"/>
        <dbReference type="ChEBI" id="CHEBI:30616"/>
        <dbReference type="ChEBI" id="CHEBI:43474"/>
        <dbReference type="ChEBI" id="CHEBI:456216"/>
        <dbReference type="EC" id="3.6.4.12"/>
    </reaction>
    <physiologicalReaction direction="left-to-right" evidence="11">
        <dbReference type="Rhea" id="RHEA:13066"/>
    </physiologicalReaction>
</comment>
<dbReference type="GO" id="GO:0005737">
    <property type="term" value="C:cytoplasm"/>
    <property type="evidence" value="ECO:0007669"/>
    <property type="project" value="UniProtKB-SubCell"/>
</dbReference>
<dbReference type="InterPro" id="IPR041679">
    <property type="entry name" value="DNA2/NAM7-like_C"/>
</dbReference>
<proteinExistence type="inferred from homology"/>
<dbReference type="InterPro" id="IPR050534">
    <property type="entry name" value="Coronavir_polyprotein_1ab"/>
</dbReference>
<dbReference type="NCBIfam" id="TIGR00376">
    <property type="entry name" value="IGHMBP2 family helicase"/>
    <property type="match status" value="1"/>
</dbReference>
<dbReference type="Proteomes" id="UP000054408">
    <property type="component" value="Unassembled WGS sequence"/>
</dbReference>
<evidence type="ECO:0000256" key="10">
    <source>
        <dbReference type="ARBA" id="ARBA00023242"/>
    </source>
</evidence>
<evidence type="ECO:0000256" key="7">
    <source>
        <dbReference type="ARBA" id="ARBA00022801"/>
    </source>
</evidence>
<evidence type="ECO:0000313" key="15">
    <source>
        <dbReference type="EMBL" id="KNC47817.1"/>
    </source>
</evidence>
<dbReference type="InterPro" id="IPR027417">
    <property type="entry name" value="P-loop_NTPase"/>
</dbReference>
<dbReference type="RefSeq" id="XP_013759295.1">
    <property type="nucleotide sequence ID" value="XM_013903841.1"/>
</dbReference>
<evidence type="ECO:0000259" key="14">
    <source>
        <dbReference type="SMART" id="SM00487"/>
    </source>
</evidence>
<dbReference type="CDD" id="cd18808">
    <property type="entry name" value="SF1_C_Upf1"/>
    <property type="match status" value="1"/>
</dbReference>
<dbReference type="GO" id="GO:0003723">
    <property type="term" value="F:RNA binding"/>
    <property type="evidence" value="ECO:0007669"/>
    <property type="project" value="InterPro"/>
</dbReference>
<dbReference type="GO" id="GO:0005524">
    <property type="term" value="F:ATP binding"/>
    <property type="evidence" value="ECO:0007669"/>
    <property type="project" value="UniProtKB-KW"/>
</dbReference>
<keyword evidence="6" id="KW-0547">Nucleotide-binding</keyword>